<feature type="compositionally biased region" description="Polar residues" evidence="1">
    <location>
        <begin position="3078"/>
        <end position="3090"/>
    </location>
</feature>
<evidence type="ECO:0000313" key="3">
    <source>
        <dbReference type="Proteomes" id="UP000747542"/>
    </source>
</evidence>
<feature type="region of interest" description="Disordered" evidence="1">
    <location>
        <begin position="2697"/>
        <end position="2727"/>
    </location>
</feature>
<feature type="region of interest" description="Disordered" evidence="1">
    <location>
        <begin position="112"/>
        <end position="132"/>
    </location>
</feature>
<feature type="region of interest" description="Disordered" evidence="1">
    <location>
        <begin position="3264"/>
        <end position="3296"/>
    </location>
</feature>
<comment type="caution">
    <text evidence="2">The sequence shown here is derived from an EMBL/GenBank/DDBJ whole genome shotgun (WGS) entry which is preliminary data.</text>
</comment>
<feature type="region of interest" description="Disordered" evidence="1">
    <location>
        <begin position="3179"/>
        <end position="3215"/>
    </location>
</feature>
<feature type="region of interest" description="Disordered" evidence="1">
    <location>
        <begin position="3063"/>
        <end position="3090"/>
    </location>
</feature>
<feature type="compositionally biased region" description="Basic and acidic residues" evidence="1">
    <location>
        <begin position="2808"/>
        <end position="2818"/>
    </location>
</feature>
<feature type="region of interest" description="Disordered" evidence="1">
    <location>
        <begin position="3503"/>
        <end position="3529"/>
    </location>
</feature>
<dbReference type="Proteomes" id="UP000747542">
    <property type="component" value="Unassembled WGS sequence"/>
</dbReference>
<gene>
    <name evidence="2" type="ORF">Hamer_G002775</name>
</gene>
<feature type="compositionally biased region" description="Polar residues" evidence="1">
    <location>
        <begin position="1548"/>
        <end position="1564"/>
    </location>
</feature>
<sequence>MIPLTPQESTVVTPLTPQESTVEVSPYQVVTPLTPQESTVMLYPGNRLNKCGVQMESFSPSVVTPLTPQESTVMIPLTPQESTVVTPLTPQESTVEVSPYQVVTPLTPQESTVVTPLTPQESTVVTPLTPQESTVEVSPYEVVTPLTPQESTVEVSPSQVVTPLTPQQSTLDVSPSQVVTPLTPQFSVLGINSHDITMPSVQQISKVEITPQPVTLSAPQGYGVKGNTALQQSLIDIISTEAVTQQTPQDAKGKMSTSEIVTHLAPQDYMIEAIASESVTLLTPELSILDVTPLKAVTQLTPQNSLVKVKTCQAVTALTPQNSMNDVDSFQEASCLSPEDSMVEVETHQEVSYISQQDSTMKIGTFQDESHYLPQDSPDDSNTPHKIPLVAHQSSVVEVQCGESIIHVAPQYSVSEISSNEVVTILTPQNPVTEVISPKILSPLVPLHSSIEVGNILQNSFVDVNESISSALQTQQNSLVEVSTFQGVTPQIPQNSTIDVTDSREVTPLKPQKFMINVRTSLAVPPLSPQISTVEVSPSRAMPRLTSNNKIEVDVAQEASHLLQDSIEVVKTHEVNQAPPQDFTMNVGIIQDASCHLPKDFMVDASSHHEMSHAKPHSSMVEVESGQAVTLLTEVNSHEEVNPLKSQNSMIGPQTVTPLVLQRANVEVNTILWQSLAVLNNTEAVTLQTPQYPLVDVKTSKSITSVAQNTMEANTLETMTPQISRNSMVEPSTLHEMSPMTPQSSEVEVQSGQAETLLASQYPVLEVNSHEVITPLKPLNSMVEVITSQTDAPLTPLSPSIEVNTGLQPSLLKVTTTEGMALQASQNPMVDINTIQVVTSPRQQKLIAEVNTCTTQAAMTPIHQETAFGVHSLMPVNSMDEIKASEAVNPQTSRKCMAKVGSSQVKGLLSAQNIMVEANISHPASSQTPQNLVVEMNTSQAVNPLTPQNTVEEVNIPKAAIPLTSSNSMMKICTAEVATPQTPQHSVVDVDINELTPQITQYSVVKVSTDETTPQAPQYSMPEITTDEMIPQTQQYSVHTHEITPLIQNSGIEVVTDETTTSLTCQTSVVDMSTHEAMSSLTPQYPMGRVSVCQAATPSLPKNSLVKIKFPQGYAPPRPEDANTLQEVAATPTEDLKVNITTVQSRAPFSLQTTQMKSLTDVPPQNVLVDPQLKSINSLTLHKCDVDALGSELDIGTLPVSSILEINTSDAVPSTLQATLSAVNHSSCSYIPPIHHNSVTSTCGQVSRKEMKPLQLIQSSEVDPLATSTPIDSQNFIVDNSKIFTSTTATSTNTGESTPGIPMSTITETIYVPHDSESSVHFNDYTSEIVRAAARYTREDTDIKDEVCTAAVPVHNSLMESYTLSGSSNVISPQVILPDGIHTLAVKVETATSHPVSHQTSENSDGISTICAPKNYARDENQYPPNILSTLPTPDEKNSERPLAECIPKPIISVPGSLCQRDAIRNTIVVQDEACTISSNFNGEKLQAEAKNPLLKRNRPEAVVGTHLPLTIRKTSVSKEESPALIQLVRTLPSEIKDKSHVSLGPHTEQTAVLETKPINSKSTKPPPSDLPRELECLPQQLGHAGCSSSTSEKVDCCNESGVESEDVSLAEDALLAWDPDFMISCEQQRKDAQSNKQLIIYKEGLDRQLFSEKICFDQDDTYTAGPAKAGINVKSSQDSMLTLSLGQVSGNKNEIPTDMSTIKGKSITISDELSVSTAKSAKTSVPSPKIYVVTDYDASKFVEEQKTTMSSCDVPRVTLNQEGLVDTDSDDQNARGKPVEVERRDITYRKIDVGLTSAQPGKGNLPYGTEGQSVVGTNITGQGALAGLGLLSRTGSVQFITKDTTKQHKFDLTSFESQPQGRYLAKHTLPNISQNLNDDLVEASIANSSVIDDRKLEKEKAIDRRNAIREVRHSVLEDNTRHQAQKSRNTILDSAMCSKGNVQSTASLNDKADIIDKKNDSQSSQSQFLPCNILSDNQPSIIQNTLEAKSQAQTSEDSKHDAMSNTILSTKIVESKTQQSFPLGSPFHLVNRSINDSTEPSHYKVVHQISTDGGNGSSNLTGFLGQIKSPKFLKESVFKEKPRQLSTKETIEVVKQSNDIGGNLSDSRNEIVSAVHAQESVVSCVEEILHQTNFNVLKSTQQVVHDKSIIQEPSSSNQDIASIKRRIYSRKYAGDVNKKDSDLTRKVDVPKQLLSVKNSPVKANTSKEMNFLQVSKIWDEITPDINKQTVERGGGTSTIKLPLVDHNISGSSTAPTQYRSVGTASAVKIMKYHSECLTDIYKENSTLSENVNIVEQFRNSSQKSANEVVLNEPDPSFTNNLNVPAKEILPVTYNVNETTYLGTSVTAADKQSEKSNVECDIRGTNYSVENINKNTEVKKVIQTESLIGECDKKIWQATRNKRGMDTDGSFPESCFGTEDVLWTKPEDTVNILERQTSTEIQVCNQMSNLSLDSKDNREPQQIERLTSPTWQGKFLMARDCTSDDWGASDESITFIFMNPGEEEGETAGNVLQDTIGQSTNSNYHSSSNLSQVGLSIGVPNELPPTHSYDLYKTNCGRLVRTTSLDSICYALRKFRVARLKTTLQRTCSLEEEVNQELEDILERGRLFSSNESLSGVDTQDFRISRVDHLQSPYKTNDDYIVKENQTEVSHQVSESNIPSESSEDEVFLKSPSPVLTFGQTSWIDFKSLILGRPLPPSSVRGMTGESSKSSPQLHPKQKTENLSKKSVSWTDLKGCGALETEVPEVVETEDSIRPILHLKSIMKKPSLSPIAPTPPPPTPPCSTPKHLGPPRPTSPHILSPPHTSHSAADHSYSREVSSDDDIPLPKSNLKEMFSLQLPQHIRERVYRESNPSNEGPRDSKAGIPVHSVQSCAGELSLSEVQEISRHSTISKTSSFSPTLNVSRTSCFTSTVGDRKTYKVSPSLSASKSHRVSLSLGNSLSTEDSSSLGLSQFSDVSTSSTISLCSGVSPTSRATSSSGVSCSGFSSSGAVSSPGGASPLHDATTTSGNVPSCEILQSNNTAMLGYGSSPISSATMSRRNIKSHHFGTSSVPSTPLEIKQVALSSPTSTLSAPTTPSGETTPSNQVASVKNQNISRCRSEGDLVLPPVEGISNTWTALSRVMQEAGTILKTLSETSLVLHQQIVSPNHKVSLPPVMEEGSGVGSFSSTSGGKKVTSVAVQTDQDHQSNVKTRSMDAQTSFESISDSENADSTSRLPQIQRHILSKGSAMRADVSDVPSSATALGPGSRGVSYLQEINTLRQERERINRVPGQYEASSRHLPQSGSRLSGKSSSLDSPISNLMASLQNLSHTQHEREVDSEPGSNWHSLSATSKRYLAMYQRRLEDSCYQLEERLRLNARKRQLRKQILSNNHNHYSHIQDRLALHASLDFAKNPFCGQMQGSSPASYMSTGSLPTVGPQSPYHSREASPCCCISPTHRQYHNQCRSPASSCSAHSHWASCHAAPSQDLSYTPHCMNSRVRVSTQQCREHLLNLRRHLVSASGLASSSSSLADSPPGKSGHRFRGIGNSFDTPYQRGHAASLSSLPGVSSIPGSWRHGAGGSTASVASESEADRRQTRRRVDSDSDSGAGWSSSGISIRHTYH</sequence>
<keyword evidence="3" id="KW-1185">Reference proteome</keyword>
<feature type="region of interest" description="Disordered" evidence="1">
    <location>
        <begin position="3552"/>
        <end position="3602"/>
    </location>
</feature>
<feature type="compositionally biased region" description="Pro residues" evidence="1">
    <location>
        <begin position="2772"/>
        <end position="2794"/>
    </location>
</feature>
<evidence type="ECO:0000256" key="1">
    <source>
        <dbReference type="SAM" id="MobiDB-lite"/>
    </source>
</evidence>
<feature type="compositionally biased region" description="Polar residues" evidence="1">
    <location>
        <begin position="3188"/>
        <end position="3215"/>
    </location>
</feature>
<evidence type="ECO:0000313" key="2">
    <source>
        <dbReference type="EMBL" id="KAG7163574.1"/>
    </source>
</evidence>
<feature type="compositionally biased region" description="Low complexity" evidence="1">
    <location>
        <begin position="3585"/>
        <end position="3596"/>
    </location>
</feature>
<feature type="compositionally biased region" description="Low complexity" evidence="1">
    <location>
        <begin position="3283"/>
        <end position="3296"/>
    </location>
</feature>
<accession>A0A8J5JXY6</accession>
<feature type="region of interest" description="Disordered" evidence="1">
    <location>
        <begin position="1540"/>
        <end position="1571"/>
    </location>
</feature>
<feature type="compositionally biased region" description="Low complexity" evidence="1">
    <location>
        <begin position="3503"/>
        <end position="3517"/>
    </location>
</feature>
<feature type="compositionally biased region" description="Basic and acidic residues" evidence="1">
    <location>
        <begin position="3570"/>
        <end position="3582"/>
    </location>
</feature>
<name>A0A8J5JXY6_HOMAM</name>
<dbReference type="EMBL" id="JAHLQT010026447">
    <property type="protein sequence ID" value="KAG7163574.1"/>
    <property type="molecule type" value="Genomic_DNA"/>
</dbReference>
<feature type="compositionally biased region" description="Polar residues" evidence="1">
    <location>
        <begin position="3003"/>
        <end position="3012"/>
    </location>
</feature>
<protein>
    <submittedName>
        <fullName evidence="2">Uncharacterized protein</fullName>
    </submittedName>
</protein>
<reference evidence="2" key="1">
    <citation type="journal article" date="2021" name="Sci. Adv.">
        <title>The American lobster genome reveals insights on longevity, neural, and immune adaptations.</title>
        <authorList>
            <person name="Polinski J.M."/>
            <person name="Zimin A.V."/>
            <person name="Clark K.F."/>
            <person name="Kohn A.B."/>
            <person name="Sadowski N."/>
            <person name="Timp W."/>
            <person name="Ptitsyn A."/>
            <person name="Khanna P."/>
            <person name="Romanova D.Y."/>
            <person name="Williams P."/>
            <person name="Greenwood S.J."/>
            <person name="Moroz L.L."/>
            <person name="Walt D.R."/>
            <person name="Bodnar A.G."/>
        </authorList>
    </citation>
    <scope>NUCLEOTIDE SEQUENCE</scope>
    <source>
        <strain evidence="2">GMGI-L3</strain>
    </source>
</reference>
<feature type="region of interest" description="Disordered" evidence="1">
    <location>
        <begin position="2766"/>
        <end position="2826"/>
    </location>
</feature>
<feature type="compositionally biased region" description="Low complexity" evidence="1">
    <location>
        <begin position="3063"/>
        <end position="3077"/>
    </location>
</feature>
<feature type="region of interest" description="Disordered" evidence="1">
    <location>
        <begin position="2991"/>
        <end position="3012"/>
    </location>
</feature>
<organism evidence="2 3">
    <name type="scientific">Homarus americanus</name>
    <name type="common">American lobster</name>
    <dbReference type="NCBI Taxonomy" id="6706"/>
    <lineage>
        <taxon>Eukaryota</taxon>
        <taxon>Metazoa</taxon>
        <taxon>Ecdysozoa</taxon>
        <taxon>Arthropoda</taxon>
        <taxon>Crustacea</taxon>
        <taxon>Multicrustacea</taxon>
        <taxon>Malacostraca</taxon>
        <taxon>Eumalacostraca</taxon>
        <taxon>Eucarida</taxon>
        <taxon>Decapoda</taxon>
        <taxon>Pleocyemata</taxon>
        <taxon>Astacidea</taxon>
        <taxon>Nephropoidea</taxon>
        <taxon>Nephropidae</taxon>
        <taxon>Homarus</taxon>
    </lineage>
</organism>
<proteinExistence type="predicted"/>